<proteinExistence type="predicted"/>
<name>A0A841GCG6_9GAMM</name>
<dbReference type="EMBL" id="JACHGR010000010">
    <property type="protein sequence ID" value="MBB6056844.1"/>
    <property type="molecule type" value="Genomic_DNA"/>
</dbReference>
<evidence type="ECO:0000313" key="1">
    <source>
        <dbReference type="EMBL" id="MBB6056844.1"/>
    </source>
</evidence>
<organism evidence="1 2">
    <name type="scientific">Tolumonas osonensis</name>
    <dbReference type="NCBI Taxonomy" id="675874"/>
    <lineage>
        <taxon>Bacteria</taxon>
        <taxon>Pseudomonadati</taxon>
        <taxon>Pseudomonadota</taxon>
        <taxon>Gammaproteobacteria</taxon>
        <taxon>Aeromonadales</taxon>
        <taxon>Aeromonadaceae</taxon>
        <taxon>Tolumonas</taxon>
    </lineage>
</organism>
<comment type="caution">
    <text evidence="1">The sequence shown here is derived from an EMBL/GenBank/DDBJ whole genome shotgun (WGS) entry which is preliminary data.</text>
</comment>
<evidence type="ECO:0000313" key="2">
    <source>
        <dbReference type="Proteomes" id="UP000585721"/>
    </source>
</evidence>
<gene>
    <name evidence="1" type="ORF">HNR75_002791</name>
</gene>
<sequence length="74" mass="8427">MKPESIHYPVKIASIEAFYALYDENSRQKGKKKGKNIANATRSMKIKNKNIIFILKITLSDTRPGRFAPRKASC</sequence>
<dbReference type="Proteomes" id="UP000585721">
    <property type="component" value="Unassembled WGS sequence"/>
</dbReference>
<reference evidence="1 2" key="1">
    <citation type="submission" date="2020-08" db="EMBL/GenBank/DDBJ databases">
        <title>Genomic Encyclopedia of Type Strains, Phase IV (KMG-IV): sequencing the most valuable type-strain genomes for metagenomic binning, comparative biology and taxonomic classification.</title>
        <authorList>
            <person name="Goeker M."/>
        </authorList>
    </citation>
    <scope>NUCLEOTIDE SEQUENCE [LARGE SCALE GENOMIC DNA]</scope>
    <source>
        <strain evidence="1 2">DSM 22975</strain>
    </source>
</reference>
<accession>A0A841GCG6</accession>
<dbReference type="RefSeq" id="WP_188027563.1">
    <property type="nucleotide sequence ID" value="NZ_JACHGR010000010.1"/>
</dbReference>
<keyword evidence="2" id="KW-1185">Reference proteome</keyword>
<dbReference type="AlphaFoldDB" id="A0A841GCG6"/>
<protein>
    <submittedName>
        <fullName evidence="1">Uncharacterized protein</fullName>
    </submittedName>
</protein>